<keyword evidence="2" id="KW-1185">Reference proteome</keyword>
<dbReference type="CDD" id="cd00037">
    <property type="entry name" value="CLECT"/>
    <property type="match status" value="1"/>
</dbReference>
<sequence length="148" mass="17247">MPNCTSTPGKCQCPRNYTSFKNEFNAEEKNCLRIFSEKMSWDAATRTCANEFSSLVDYRIPDSLLQDFRNRGTPHTSGYLDGQLMSQEFPELRSYQKLLKPVPNKMEQALRESSFLNITALFRWENHLNDHKWLSSNYAQQFSVADFV</sequence>
<proteinExistence type="predicted"/>
<comment type="caution">
    <text evidence="1">The sequence shown here is derived from an EMBL/GenBank/DDBJ whole genome shotgun (WGS) entry which is preliminary data.</text>
</comment>
<gene>
    <name evidence="1" type="ORF">AVEN_241573_1</name>
</gene>
<evidence type="ECO:0008006" key="3">
    <source>
        <dbReference type="Google" id="ProtNLM"/>
    </source>
</evidence>
<evidence type="ECO:0000313" key="2">
    <source>
        <dbReference type="Proteomes" id="UP000499080"/>
    </source>
</evidence>
<dbReference type="SUPFAM" id="SSF56436">
    <property type="entry name" value="C-type lectin-like"/>
    <property type="match status" value="1"/>
</dbReference>
<dbReference type="InterPro" id="IPR016187">
    <property type="entry name" value="CTDL_fold"/>
</dbReference>
<reference evidence="1 2" key="1">
    <citation type="journal article" date="2019" name="Sci. Rep.">
        <title>Orb-weaving spider Araneus ventricosus genome elucidates the spidroin gene catalogue.</title>
        <authorList>
            <person name="Kono N."/>
            <person name="Nakamura H."/>
            <person name="Ohtoshi R."/>
            <person name="Moran D.A.P."/>
            <person name="Shinohara A."/>
            <person name="Yoshida Y."/>
            <person name="Fujiwara M."/>
            <person name="Mori M."/>
            <person name="Tomita M."/>
            <person name="Arakawa K."/>
        </authorList>
    </citation>
    <scope>NUCLEOTIDE SEQUENCE [LARGE SCALE GENOMIC DNA]</scope>
</reference>
<organism evidence="1 2">
    <name type="scientific">Araneus ventricosus</name>
    <name type="common">Orbweaver spider</name>
    <name type="synonym">Epeira ventricosa</name>
    <dbReference type="NCBI Taxonomy" id="182803"/>
    <lineage>
        <taxon>Eukaryota</taxon>
        <taxon>Metazoa</taxon>
        <taxon>Ecdysozoa</taxon>
        <taxon>Arthropoda</taxon>
        <taxon>Chelicerata</taxon>
        <taxon>Arachnida</taxon>
        <taxon>Araneae</taxon>
        <taxon>Araneomorphae</taxon>
        <taxon>Entelegynae</taxon>
        <taxon>Araneoidea</taxon>
        <taxon>Araneidae</taxon>
        <taxon>Araneus</taxon>
    </lineage>
</organism>
<evidence type="ECO:0000313" key="1">
    <source>
        <dbReference type="EMBL" id="GBM61187.1"/>
    </source>
</evidence>
<dbReference type="Proteomes" id="UP000499080">
    <property type="component" value="Unassembled WGS sequence"/>
</dbReference>
<protein>
    <recommendedName>
        <fullName evidence="3">C-type lectin domain-containing protein</fullName>
    </recommendedName>
</protein>
<dbReference type="Gene3D" id="3.10.100.10">
    <property type="entry name" value="Mannose-Binding Protein A, subunit A"/>
    <property type="match status" value="1"/>
</dbReference>
<name>A0A4Y2H6K0_ARAVE</name>
<dbReference type="InterPro" id="IPR016186">
    <property type="entry name" value="C-type_lectin-like/link_sf"/>
</dbReference>
<accession>A0A4Y2H6K0</accession>
<dbReference type="AlphaFoldDB" id="A0A4Y2H6K0"/>
<dbReference type="EMBL" id="BGPR01001756">
    <property type="protein sequence ID" value="GBM61187.1"/>
    <property type="molecule type" value="Genomic_DNA"/>
</dbReference>